<name>A0AAN9KBX9_CANGL</name>
<comment type="caution">
    <text evidence="1">The sequence shown here is derived from an EMBL/GenBank/DDBJ whole genome shotgun (WGS) entry which is preliminary data.</text>
</comment>
<proteinExistence type="predicted"/>
<keyword evidence="2" id="KW-1185">Reference proteome</keyword>
<reference evidence="1 2" key="1">
    <citation type="submission" date="2024-01" db="EMBL/GenBank/DDBJ databases">
        <title>The genomes of 5 underutilized Papilionoideae crops provide insights into root nodulation and disease resistanc.</title>
        <authorList>
            <person name="Jiang F."/>
        </authorList>
    </citation>
    <scope>NUCLEOTIDE SEQUENCE [LARGE SCALE GENOMIC DNA]</scope>
    <source>
        <strain evidence="1">LVBAO_FW01</strain>
        <tissue evidence="1">Leaves</tissue>
    </source>
</reference>
<gene>
    <name evidence="1" type="ORF">VNO77_33197</name>
</gene>
<evidence type="ECO:0000313" key="2">
    <source>
        <dbReference type="Proteomes" id="UP001367508"/>
    </source>
</evidence>
<sequence length="85" mass="9943">MIYSLFNHRHCSEPADPCMSSIWWENFGRCRIHGVVLISNKITNVTDLIDDNEDTMCNLQPQTARKMFLFNFLVLKEQECVLHLA</sequence>
<dbReference type="EMBL" id="JAYMYQ010000008">
    <property type="protein sequence ID" value="KAK7314670.1"/>
    <property type="molecule type" value="Genomic_DNA"/>
</dbReference>
<evidence type="ECO:0000313" key="1">
    <source>
        <dbReference type="EMBL" id="KAK7314670.1"/>
    </source>
</evidence>
<protein>
    <submittedName>
        <fullName evidence="1">Uncharacterized protein</fullName>
    </submittedName>
</protein>
<accession>A0AAN9KBX9</accession>
<dbReference type="Proteomes" id="UP001367508">
    <property type="component" value="Unassembled WGS sequence"/>
</dbReference>
<organism evidence="1 2">
    <name type="scientific">Canavalia gladiata</name>
    <name type="common">Sword bean</name>
    <name type="synonym">Dolichos gladiatus</name>
    <dbReference type="NCBI Taxonomy" id="3824"/>
    <lineage>
        <taxon>Eukaryota</taxon>
        <taxon>Viridiplantae</taxon>
        <taxon>Streptophyta</taxon>
        <taxon>Embryophyta</taxon>
        <taxon>Tracheophyta</taxon>
        <taxon>Spermatophyta</taxon>
        <taxon>Magnoliopsida</taxon>
        <taxon>eudicotyledons</taxon>
        <taxon>Gunneridae</taxon>
        <taxon>Pentapetalae</taxon>
        <taxon>rosids</taxon>
        <taxon>fabids</taxon>
        <taxon>Fabales</taxon>
        <taxon>Fabaceae</taxon>
        <taxon>Papilionoideae</taxon>
        <taxon>50 kb inversion clade</taxon>
        <taxon>NPAAA clade</taxon>
        <taxon>indigoferoid/millettioid clade</taxon>
        <taxon>Phaseoleae</taxon>
        <taxon>Canavalia</taxon>
    </lineage>
</organism>
<dbReference type="AlphaFoldDB" id="A0AAN9KBX9"/>